<keyword evidence="2" id="KW-1185">Reference proteome</keyword>
<dbReference type="Proteomes" id="UP000618943">
    <property type="component" value="Unassembled WGS sequence"/>
</dbReference>
<protein>
    <submittedName>
        <fullName evidence="1">Uncharacterized protein</fullName>
    </submittedName>
</protein>
<proteinExistence type="predicted"/>
<dbReference type="RefSeq" id="WP_200748572.1">
    <property type="nucleotide sequence ID" value="NZ_JAEOAH010000007.1"/>
</dbReference>
<evidence type="ECO:0000313" key="2">
    <source>
        <dbReference type="Proteomes" id="UP000618943"/>
    </source>
</evidence>
<gene>
    <name evidence="1" type="ORF">JFL43_07765</name>
</gene>
<name>A0ABS1H5R1_9BACL</name>
<organism evidence="1 2">
    <name type="scientific">Viridibacillus soli</name>
    <dbReference type="NCBI Taxonomy" id="2798301"/>
    <lineage>
        <taxon>Bacteria</taxon>
        <taxon>Bacillati</taxon>
        <taxon>Bacillota</taxon>
        <taxon>Bacilli</taxon>
        <taxon>Bacillales</taxon>
        <taxon>Caryophanaceae</taxon>
        <taxon>Viridibacillus</taxon>
    </lineage>
</organism>
<comment type="caution">
    <text evidence="1">The sequence shown here is derived from an EMBL/GenBank/DDBJ whole genome shotgun (WGS) entry which is preliminary data.</text>
</comment>
<accession>A0ABS1H5R1</accession>
<dbReference type="EMBL" id="JAEOAH010000007">
    <property type="protein sequence ID" value="MBK3494754.1"/>
    <property type="molecule type" value="Genomic_DNA"/>
</dbReference>
<reference evidence="1 2" key="1">
    <citation type="submission" date="2020-12" db="EMBL/GenBank/DDBJ databases">
        <title>YIM B01967 draft genome.</title>
        <authorList>
            <person name="Yan X."/>
        </authorList>
    </citation>
    <scope>NUCLEOTIDE SEQUENCE [LARGE SCALE GENOMIC DNA]</scope>
    <source>
        <strain evidence="1 2">YIM B01967</strain>
    </source>
</reference>
<sequence length="49" mass="5552">MQTALSTFEDEKFFANTINSNNVMILRDWKGHKLTSVIVPAKLASSFYS</sequence>
<evidence type="ECO:0000313" key="1">
    <source>
        <dbReference type="EMBL" id="MBK3494754.1"/>
    </source>
</evidence>